<dbReference type="EMBL" id="AE017126">
    <property type="protein sequence ID" value="AAP99637.1"/>
    <property type="molecule type" value="Genomic_DNA"/>
</dbReference>
<reference evidence="2 3" key="1">
    <citation type="journal article" date="2003" name="Proc. Natl. Acad. Sci. U.S.A.">
        <title>Genome sequence of the cyanobacterium Prochlorococcus marinus SS120, a nearly minimal oxyphototrophic genome.</title>
        <authorList>
            <person name="Dufresne A."/>
            <person name="Salanoubat M."/>
            <person name="Partensky F."/>
            <person name="Artiguenave F."/>
            <person name="Axmann I.M."/>
            <person name="Barbe V."/>
            <person name="Duprat S."/>
            <person name="Galperin M.Y."/>
            <person name="Koonin E.V."/>
            <person name="Le Gall F."/>
            <person name="Makarova K.S."/>
            <person name="Ostrowski M."/>
            <person name="Oztas S."/>
            <person name="Robert C."/>
            <person name="Rogozin I.B."/>
            <person name="Scanlan D.J."/>
            <person name="Tandeau de Marsac N."/>
            <person name="Weissenbach J."/>
            <person name="Wincker P."/>
            <person name="Wolf Y.I."/>
            <person name="Hess W.R."/>
        </authorList>
    </citation>
    <scope>NUCLEOTIDE SEQUENCE [LARGE SCALE GENOMIC DNA]</scope>
    <source>
        <strain evidence="3">SARG / CCMP1375 / SS120</strain>
    </source>
</reference>
<protein>
    <submittedName>
        <fullName evidence="2">Uncharacterized protein</fullName>
    </submittedName>
</protein>
<dbReference type="HOGENOM" id="CLU_2772598_0_0_3"/>
<dbReference type="KEGG" id="pma:Pro_0592"/>
<evidence type="ECO:0000313" key="2">
    <source>
        <dbReference type="EMBL" id="AAP99637.1"/>
    </source>
</evidence>
<keyword evidence="1" id="KW-0812">Transmembrane</keyword>
<evidence type="ECO:0000256" key="1">
    <source>
        <dbReference type="SAM" id="Phobius"/>
    </source>
</evidence>
<gene>
    <name evidence="2" type="ordered locus">Pro_0592</name>
</gene>
<feature type="transmembrane region" description="Helical" evidence="1">
    <location>
        <begin position="42"/>
        <end position="63"/>
    </location>
</feature>
<accession>Q7VCZ7</accession>
<sequence>MSCDWIFLLMRLAGILRKTVVVSLLLLLAMKNYGYTRSNNDWSANFPWTVRAILYLALVQWIYSRRQVR</sequence>
<dbReference type="AlphaFoldDB" id="Q7VCZ7"/>
<organism evidence="2 3">
    <name type="scientific">Prochlorococcus marinus (strain SARG / CCMP1375 / SS120)</name>
    <dbReference type="NCBI Taxonomy" id="167539"/>
    <lineage>
        <taxon>Bacteria</taxon>
        <taxon>Bacillati</taxon>
        <taxon>Cyanobacteriota</taxon>
        <taxon>Cyanophyceae</taxon>
        <taxon>Synechococcales</taxon>
        <taxon>Prochlorococcaceae</taxon>
        <taxon>Prochlorococcus</taxon>
    </lineage>
</organism>
<keyword evidence="3" id="KW-1185">Reference proteome</keyword>
<keyword evidence="1" id="KW-0472">Membrane</keyword>
<keyword evidence="1" id="KW-1133">Transmembrane helix</keyword>
<proteinExistence type="predicted"/>
<evidence type="ECO:0000313" key="3">
    <source>
        <dbReference type="Proteomes" id="UP000001420"/>
    </source>
</evidence>
<name>Q7VCZ7_PROMA</name>
<dbReference type="Proteomes" id="UP000001420">
    <property type="component" value="Chromosome"/>
</dbReference>
<dbReference type="EnsemblBacteria" id="AAP99637">
    <property type="protein sequence ID" value="AAP99637"/>
    <property type="gene ID" value="Pro_0592"/>
</dbReference>
<feature type="transmembrane region" description="Helical" evidence="1">
    <location>
        <begin position="12"/>
        <end position="30"/>
    </location>
</feature>
<dbReference type="STRING" id="167539.Pro_0592"/>